<keyword evidence="7" id="KW-1185">Reference proteome</keyword>
<keyword evidence="2 5" id="KW-0479">Metal-binding</keyword>
<sequence>MKLIVSEKAGYCFGVQRAMKKARVLLENEREKKVYSLGPLIHNEQATQKLMNEGLFEANGIEDIDDGSVVVIRSHGLGEKYYTLLEEKGCEIEDATCPFVKKIQMIARDHVRQGKGIVIIGDAFHPEIEGINLWAGGGCIIGKEIEDFEKIEFSSDKEYVVVAQTTFSVEKYQRIKKFLEGKIKNLKFFDTICDATRERQEDAVKIAQSVDAMIVIGGRHSSNTKKLYELCSQFCKTFLIETANDIDVDEIKIYDSIGMTAGASTPDFIINEVIDFIVHTKKHGKELGIDE</sequence>
<feature type="binding site" evidence="5">
    <location>
        <position position="264"/>
    </location>
    <ligand>
        <name>(2E)-4-hydroxy-3-methylbut-2-enyl diphosphate</name>
        <dbReference type="ChEBI" id="CHEBI:128753"/>
    </ligand>
</feature>
<feature type="binding site" evidence="5">
    <location>
        <position position="221"/>
    </location>
    <ligand>
        <name>(2E)-4-hydroxy-3-methylbut-2-enyl diphosphate</name>
        <dbReference type="ChEBI" id="CHEBI:128753"/>
    </ligand>
</feature>
<keyword evidence="4 5" id="KW-0411">Iron-sulfur</keyword>
<protein>
    <recommendedName>
        <fullName evidence="5">4-hydroxy-3-methylbut-2-enyl diphosphate reductase</fullName>
        <shortName evidence="5">HMBPP reductase</shortName>
        <ecNumber evidence="5">1.17.7.4</ecNumber>
    </recommendedName>
</protein>
<comment type="caution">
    <text evidence="6">The sequence shown here is derived from an EMBL/GenBank/DDBJ whole genome shotgun (WGS) entry which is preliminary data.</text>
</comment>
<evidence type="ECO:0000256" key="4">
    <source>
        <dbReference type="ARBA" id="ARBA00023014"/>
    </source>
</evidence>
<feature type="binding site" evidence="5">
    <location>
        <position position="42"/>
    </location>
    <ligand>
        <name>dimethylallyl diphosphate</name>
        <dbReference type="ChEBI" id="CHEBI:57623"/>
    </ligand>
</feature>
<comment type="function">
    <text evidence="5">Catalyzes the conversion of 1-hydroxy-2-methyl-2-(E)-butenyl 4-diphosphate (HMBPP) into a mixture of isopentenyl diphosphate (IPP) and dimethylallyl diphosphate (DMAPP). Acts in the terminal step of the DOXP/MEP pathway for isoprenoid precursor biosynthesis.</text>
</comment>
<comment type="catalytic activity">
    <reaction evidence="5">
        <text>dimethylallyl diphosphate + 2 oxidized [2Fe-2S]-[ferredoxin] + H2O = (2E)-4-hydroxy-3-methylbut-2-enyl diphosphate + 2 reduced [2Fe-2S]-[ferredoxin] + 2 H(+)</text>
        <dbReference type="Rhea" id="RHEA:24825"/>
        <dbReference type="Rhea" id="RHEA-COMP:10000"/>
        <dbReference type="Rhea" id="RHEA-COMP:10001"/>
        <dbReference type="ChEBI" id="CHEBI:15377"/>
        <dbReference type="ChEBI" id="CHEBI:15378"/>
        <dbReference type="ChEBI" id="CHEBI:33737"/>
        <dbReference type="ChEBI" id="CHEBI:33738"/>
        <dbReference type="ChEBI" id="CHEBI:57623"/>
        <dbReference type="ChEBI" id="CHEBI:128753"/>
        <dbReference type="EC" id="1.17.7.4"/>
    </reaction>
</comment>
<feature type="binding site" evidence="5">
    <location>
        <position position="75"/>
    </location>
    <ligand>
        <name>dimethylallyl diphosphate</name>
        <dbReference type="ChEBI" id="CHEBI:57623"/>
    </ligand>
</feature>
<evidence type="ECO:0000313" key="7">
    <source>
        <dbReference type="Proteomes" id="UP001595916"/>
    </source>
</evidence>
<feature type="binding site" evidence="5">
    <location>
        <position position="221"/>
    </location>
    <ligand>
        <name>isopentenyl diphosphate</name>
        <dbReference type="ChEBI" id="CHEBI:128769"/>
    </ligand>
</feature>
<feature type="binding site" evidence="5">
    <location>
        <position position="222"/>
    </location>
    <ligand>
        <name>isopentenyl diphosphate</name>
        <dbReference type="ChEBI" id="CHEBI:128769"/>
    </ligand>
</feature>
<proteinExistence type="inferred from homology"/>
<keyword evidence="5 6" id="KW-0560">Oxidoreductase</keyword>
<feature type="binding site" evidence="5">
    <location>
        <position position="125"/>
    </location>
    <ligand>
        <name>(2E)-4-hydroxy-3-methylbut-2-enyl diphosphate</name>
        <dbReference type="ChEBI" id="CHEBI:128753"/>
    </ligand>
</feature>
<gene>
    <name evidence="5 6" type="primary">ispH</name>
    <name evidence="6" type="ORF">ACFO4R_05225</name>
</gene>
<dbReference type="NCBIfam" id="TIGR00216">
    <property type="entry name" value="ispH_lytB"/>
    <property type="match status" value="1"/>
</dbReference>
<comment type="cofactor">
    <cofactor evidence="5">
        <name>[4Fe-4S] cluster</name>
        <dbReference type="ChEBI" id="CHEBI:49883"/>
    </cofactor>
    <text evidence="5">Binds 1 [4Fe-4S] cluster per subunit.</text>
</comment>
<feature type="binding site" evidence="5">
    <location>
        <position position="223"/>
    </location>
    <ligand>
        <name>isopentenyl diphosphate</name>
        <dbReference type="ChEBI" id="CHEBI:128769"/>
    </ligand>
</feature>
<dbReference type="Gene3D" id="3.40.1010.20">
    <property type="entry name" value="4-hydroxy-3-methylbut-2-enyl diphosphate reductase, catalytic domain"/>
    <property type="match status" value="2"/>
</dbReference>
<organism evidence="6 7">
    <name type="scientific">Filifactor villosus</name>
    <dbReference type="NCBI Taxonomy" id="29374"/>
    <lineage>
        <taxon>Bacteria</taxon>
        <taxon>Bacillati</taxon>
        <taxon>Bacillota</taxon>
        <taxon>Clostridia</taxon>
        <taxon>Peptostreptococcales</taxon>
        <taxon>Filifactoraceae</taxon>
        <taxon>Filifactor</taxon>
    </lineage>
</organism>
<dbReference type="HAMAP" id="MF_00191">
    <property type="entry name" value="IspH"/>
    <property type="match status" value="1"/>
</dbReference>
<feature type="binding site" evidence="5">
    <location>
        <position position="193"/>
    </location>
    <ligand>
        <name>[4Fe-4S] cluster</name>
        <dbReference type="ChEBI" id="CHEBI:49883"/>
    </ligand>
</feature>
<dbReference type="Pfam" id="PF02401">
    <property type="entry name" value="LYTB"/>
    <property type="match status" value="1"/>
</dbReference>
<comment type="pathway">
    <text evidence="5">Isoprenoid biosynthesis; dimethylallyl diphosphate biosynthesis; dimethylallyl diphosphate from (2E)-4-hydroxy-3-methylbutenyl diphosphate: step 1/1.</text>
</comment>
<dbReference type="GO" id="GO:0051745">
    <property type="term" value="F:4-hydroxy-3-methylbut-2-enyl diphosphate reductase activity"/>
    <property type="evidence" value="ECO:0007669"/>
    <property type="project" value="UniProtKB-EC"/>
</dbReference>
<feature type="binding site" evidence="5">
    <location>
        <position position="222"/>
    </location>
    <ligand>
        <name>dimethylallyl diphosphate</name>
        <dbReference type="ChEBI" id="CHEBI:57623"/>
    </ligand>
</feature>
<evidence type="ECO:0000313" key="6">
    <source>
        <dbReference type="EMBL" id="MFC4804480.1"/>
    </source>
</evidence>
<comment type="catalytic activity">
    <reaction evidence="5">
        <text>isopentenyl diphosphate + 2 oxidized [2Fe-2S]-[ferredoxin] + H2O = (2E)-4-hydroxy-3-methylbut-2-enyl diphosphate + 2 reduced [2Fe-2S]-[ferredoxin] + 2 H(+)</text>
        <dbReference type="Rhea" id="RHEA:24488"/>
        <dbReference type="Rhea" id="RHEA-COMP:10000"/>
        <dbReference type="Rhea" id="RHEA-COMP:10001"/>
        <dbReference type="ChEBI" id="CHEBI:15377"/>
        <dbReference type="ChEBI" id="CHEBI:15378"/>
        <dbReference type="ChEBI" id="CHEBI:33737"/>
        <dbReference type="ChEBI" id="CHEBI:33738"/>
        <dbReference type="ChEBI" id="CHEBI:128753"/>
        <dbReference type="ChEBI" id="CHEBI:128769"/>
        <dbReference type="EC" id="1.17.7.4"/>
    </reaction>
</comment>
<accession>A0ABV9QL45</accession>
<feature type="binding site" evidence="5">
    <location>
        <position position="223"/>
    </location>
    <ligand>
        <name>(2E)-4-hydroxy-3-methylbut-2-enyl diphosphate</name>
        <dbReference type="ChEBI" id="CHEBI:128753"/>
    </ligand>
</feature>
<dbReference type="Gene3D" id="3.40.50.11270">
    <property type="match status" value="1"/>
</dbReference>
<feature type="binding site" evidence="5">
    <location>
        <position position="75"/>
    </location>
    <ligand>
        <name>isopentenyl diphosphate</name>
        <dbReference type="ChEBI" id="CHEBI:128769"/>
    </ligand>
</feature>
<feature type="binding site" evidence="5">
    <location>
        <position position="75"/>
    </location>
    <ligand>
        <name>(2E)-4-hydroxy-3-methylbut-2-enyl diphosphate</name>
        <dbReference type="ChEBI" id="CHEBI:128753"/>
    </ligand>
</feature>
<name>A0ABV9QL45_9FIRM</name>
<dbReference type="PANTHER" id="PTHR30426">
    <property type="entry name" value="4-HYDROXY-3-METHYLBUT-2-ENYL DIPHOSPHATE REDUCTASE"/>
    <property type="match status" value="1"/>
</dbReference>
<evidence type="ECO:0000256" key="3">
    <source>
        <dbReference type="ARBA" id="ARBA00023004"/>
    </source>
</evidence>
<feature type="binding site" evidence="5">
    <location>
        <position position="97"/>
    </location>
    <ligand>
        <name>[4Fe-4S] cluster</name>
        <dbReference type="ChEBI" id="CHEBI:49883"/>
    </ligand>
</feature>
<feature type="binding site" evidence="5">
    <location>
        <position position="221"/>
    </location>
    <ligand>
        <name>dimethylallyl diphosphate</name>
        <dbReference type="ChEBI" id="CHEBI:57623"/>
    </ligand>
</feature>
<dbReference type="EC" id="1.17.7.4" evidence="5"/>
<comment type="pathway">
    <text evidence="5">Isoprenoid biosynthesis; isopentenyl diphosphate biosynthesis via DXP pathway; isopentenyl diphosphate from 1-deoxy-D-xylulose 5-phosphate: step 6/6.</text>
</comment>
<evidence type="ECO:0000256" key="2">
    <source>
        <dbReference type="ARBA" id="ARBA00022723"/>
    </source>
</evidence>
<feature type="binding site" evidence="5">
    <location>
        <position position="42"/>
    </location>
    <ligand>
        <name>isopentenyl diphosphate</name>
        <dbReference type="ChEBI" id="CHEBI:128769"/>
    </ligand>
</feature>
<feature type="binding site" evidence="5">
    <location>
        <position position="42"/>
    </location>
    <ligand>
        <name>(2E)-4-hydroxy-3-methylbut-2-enyl diphosphate</name>
        <dbReference type="ChEBI" id="CHEBI:128753"/>
    </ligand>
</feature>
<dbReference type="CDD" id="cd13944">
    <property type="entry name" value="lytB_ispH"/>
    <property type="match status" value="1"/>
</dbReference>
<comment type="similarity">
    <text evidence="5">Belongs to the IspH family.</text>
</comment>
<feature type="binding site" evidence="5">
    <location>
        <position position="264"/>
    </location>
    <ligand>
        <name>isopentenyl diphosphate</name>
        <dbReference type="ChEBI" id="CHEBI:128769"/>
    </ligand>
</feature>
<feature type="binding site" evidence="5">
    <location>
        <position position="12"/>
    </location>
    <ligand>
        <name>[4Fe-4S] cluster</name>
        <dbReference type="ChEBI" id="CHEBI:49883"/>
    </ligand>
</feature>
<keyword evidence="1 5" id="KW-0004">4Fe-4S</keyword>
<feature type="binding site" evidence="5">
    <location>
        <position position="223"/>
    </location>
    <ligand>
        <name>dimethylallyl diphosphate</name>
        <dbReference type="ChEBI" id="CHEBI:57623"/>
    </ligand>
</feature>
<feature type="binding site" evidence="5">
    <location>
        <position position="165"/>
    </location>
    <ligand>
        <name>(2E)-4-hydroxy-3-methylbut-2-enyl diphosphate</name>
        <dbReference type="ChEBI" id="CHEBI:128753"/>
    </ligand>
</feature>
<dbReference type="Proteomes" id="UP001595916">
    <property type="component" value="Unassembled WGS sequence"/>
</dbReference>
<keyword evidence="3 5" id="KW-0408">Iron</keyword>
<feature type="binding site" evidence="5">
    <location>
        <position position="125"/>
    </location>
    <ligand>
        <name>dimethylallyl diphosphate</name>
        <dbReference type="ChEBI" id="CHEBI:57623"/>
    </ligand>
</feature>
<feature type="binding site" evidence="5">
    <location>
        <position position="264"/>
    </location>
    <ligand>
        <name>dimethylallyl diphosphate</name>
        <dbReference type="ChEBI" id="CHEBI:57623"/>
    </ligand>
</feature>
<dbReference type="EMBL" id="JBHSHL010000015">
    <property type="protein sequence ID" value="MFC4804480.1"/>
    <property type="molecule type" value="Genomic_DNA"/>
</dbReference>
<dbReference type="InterPro" id="IPR003451">
    <property type="entry name" value="LytB/IspH"/>
</dbReference>
<feature type="binding site" evidence="5">
    <location>
        <position position="222"/>
    </location>
    <ligand>
        <name>(2E)-4-hydroxy-3-methylbut-2-enyl diphosphate</name>
        <dbReference type="ChEBI" id="CHEBI:128753"/>
    </ligand>
</feature>
<reference evidence="7" key="1">
    <citation type="journal article" date="2019" name="Int. J. Syst. Evol. Microbiol.">
        <title>The Global Catalogue of Microorganisms (GCM) 10K type strain sequencing project: providing services to taxonomists for standard genome sequencing and annotation.</title>
        <authorList>
            <consortium name="The Broad Institute Genomics Platform"/>
            <consortium name="The Broad Institute Genome Sequencing Center for Infectious Disease"/>
            <person name="Wu L."/>
            <person name="Ma J."/>
        </authorList>
    </citation>
    <scope>NUCLEOTIDE SEQUENCE [LARGE SCALE GENOMIC DNA]</scope>
    <source>
        <strain evidence="7">CCUG 46385</strain>
    </source>
</reference>
<feature type="binding site" evidence="5">
    <location>
        <position position="125"/>
    </location>
    <ligand>
        <name>isopentenyl diphosphate</name>
        <dbReference type="ChEBI" id="CHEBI:128769"/>
    </ligand>
</feature>
<keyword evidence="5" id="KW-0414">Isoprene biosynthesis</keyword>
<evidence type="ECO:0000256" key="1">
    <source>
        <dbReference type="ARBA" id="ARBA00022485"/>
    </source>
</evidence>
<dbReference type="RefSeq" id="WP_379787990.1">
    <property type="nucleotide sequence ID" value="NZ_JBHSHL010000015.1"/>
</dbReference>
<dbReference type="PANTHER" id="PTHR30426:SF0">
    <property type="entry name" value="4-HYDROXY-3-METHYLBUT-2-ENYL DIPHOSPHATE REDUCTASE"/>
    <property type="match status" value="1"/>
</dbReference>
<feature type="active site" description="Proton donor" evidence="5">
    <location>
        <position position="127"/>
    </location>
</feature>
<evidence type="ECO:0000256" key="5">
    <source>
        <dbReference type="HAMAP-Rule" id="MF_00191"/>
    </source>
</evidence>